<keyword evidence="3 10" id="KW-0716">Sensory transduction</keyword>
<evidence type="ECO:0000256" key="9">
    <source>
        <dbReference type="RuleBase" id="RU000688"/>
    </source>
</evidence>
<evidence type="ECO:0000259" key="11">
    <source>
        <dbReference type="PROSITE" id="PS50262"/>
    </source>
</evidence>
<dbReference type="OMA" id="VCLRMIL"/>
<dbReference type="STRING" id="9258.ENSOANP00000007724"/>
<comment type="subcellular location">
    <subcellularLocation>
        <location evidence="1 10">Cell membrane</location>
        <topology evidence="1 10">Multi-pass membrane protein</topology>
    </subcellularLocation>
</comment>
<proteinExistence type="inferred from homology"/>
<protein>
    <recommendedName>
        <fullName evidence="10">Olfactory receptor</fullName>
    </recommendedName>
</protein>
<keyword evidence="6 10" id="KW-1133">Transmembrane helix</keyword>
<keyword evidence="9" id="KW-0675">Receptor</keyword>
<name>F7FZV3_ORNAN</name>
<dbReference type="PROSITE" id="PS00237">
    <property type="entry name" value="G_PROTEIN_RECEP_F1_1"/>
    <property type="match status" value="1"/>
</dbReference>
<evidence type="ECO:0000256" key="10">
    <source>
        <dbReference type="RuleBase" id="RU363047"/>
    </source>
</evidence>
<dbReference type="Gene3D" id="1.20.1070.10">
    <property type="entry name" value="Rhodopsin 7-helix transmembrane proteins"/>
    <property type="match status" value="1"/>
</dbReference>
<feature type="transmembrane region" description="Helical" evidence="10">
    <location>
        <begin position="238"/>
        <end position="261"/>
    </location>
</feature>
<dbReference type="eggNOG" id="ENOG502SK32">
    <property type="taxonomic scope" value="Eukaryota"/>
</dbReference>
<keyword evidence="8 9" id="KW-0807">Transducer</keyword>
<evidence type="ECO:0000256" key="5">
    <source>
        <dbReference type="ARBA" id="ARBA00022725"/>
    </source>
</evidence>
<evidence type="ECO:0000256" key="2">
    <source>
        <dbReference type="ARBA" id="ARBA00022475"/>
    </source>
</evidence>
<evidence type="ECO:0000256" key="8">
    <source>
        <dbReference type="ARBA" id="ARBA00023224"/>
    </source>
</evidence>
<dbReference type="GeneTree" id="ENSGT01150000286990"/>
<dbReference type="FunFam" id="1.20.1070.10:FF:000554">
    <property type="entry name" value="Olfactory receptor"/>
    <property type="match status" value="1"/>
</dbReference>
<evidence type="ECO:0000313" key="13">
    <source>
        <dbReference type="Proteomes" id="UP000002279"/>
    </source>
</evidence>
<dbReference type="InterPro" id="IPR017452">
    <property type="entry name" value="GPCR_Rhodpsn_7TM"/>
</dbReference>
<feature type="transmembrane region" description="Helical" evidence="10">
    <location>
        <begin position="27"/>
        <end position="52"/>
    </location>
</feature>
<dbReference type="Pfam" id="PF13853">
    <property type="entry name" value="7tm_4"/>
    <property type="match status" value="1"/>
</dbReference>
<sequence length="313" mass="34578">MGRSNATSAVTDFILLGLFAEFGYPGFLISIALLTYVVALVGNAVLILLILADFRLHTPMYFLLSQLSLMDATLISTTVPKMATNFSLRTRAISGVGCGAQIFFSLTVGGAECLLLTLMSYDRYVAVCHPLRYLVLVSHQVCLRMILGSWIGGIANALVLTVSTMQVPICQPRVLHHFFCEIPAILKLSCENTSAYQLTVFVLGIVFMLTPFSLIVASYAFIFLSILRMDSREGRKKALATCSSHLTVVTLYFGPTMFIYMRPDSFRRPEQNQALSVFPTILTPALNPLIYSLRNKEVLGAMTKVFLRRSESG</sequence>
<dbReference type="InterPro" id="IPR000725">
    <property type="entry name" value="Olfact_rcpt"/>
</dbReference>
<reference evidence="12" key="2">
    <citation type="submission" date="2025-08" db="UniProtKB">
        <authorList>
            <consortium name="Ensembl"/>
        </authorList>
    </citation>
    <scope>IDENTIFICATION</scope>
    <source>
        <strain evidence="12">Glennie</strain>
    </source>
</reference>
<dbReference type="HOGENOM" id="CLU_012526_1_2_1"/>
<dbReference type="PRINTS" id="PR00237">
    <property type="entry name" value="GPCRRHODOPSN"/>
</dbReference>
<dbReference type="InParanoid" id="F7FZV3"/>
<reference evidence="12 13" key="1">
    <citation type="journal article" date="2008" name="Nature">
        <title>Genome analysis of the platypus reveals unique signatures of evolution.</title>
        <authorList>
            <person name="Warren W.C."/>
            <person name="Hillier L.W."/>
            <person name="Marshall Graves J.A."/>
            <person name="Birney E."/>
            <person name="Ponting C.P."/>
            <person name="Grutzner F."/>
            <person name="Belov K."/>
            <person name="Miller W."/>
            <person name="Clarke L."/>
            <person name="Chinwalla A.T."/>
            <person name="Yang S.P."/>
            <person name="Heger A."/>
            <person name="Locke D.P."/>
            <person name="Miethke P."/>
            <person name="Waters P.D."/>
            <person name="Veyrunes F."/>
            <person name="Fulton L."/>
            <person name="Fulton B."/>
            <person name="Graves T."/>
            <person name="Wallis J."/>
            <person name="Puente X.S."/>
            <person name="Lopez-Otin C."/>
            <person name="Ordonez G.R."/>
            <person name="Eichler E.E."/>
            <person name="Chen L."/>
            <person name="Cheng Z."/>
            <person name="Deakin J.E."/>
            <person name="Alsop A."/>
            <person name="Thompson K."/>
            <person name="Kirby P."/>
            <person name="Papenfuss A.T."/>
            <person name="Wakefield M.J."/>
            <person name="Olender T."/>
            <person name="Lancet D."/>
            <person name="Huttley G.A."/>
            <person name="Smit A.F."/>
            <person name="Pask A."/>
            <person name="Temple-Smith P."/>
            <person name="Batzer M.A."/>
            <person name="Walker J.A."/>
            <person name="Konkel M.K."/>
            <person name="Harris R.S."/>
            <person name="Whittington C.M."/>
            <person name="Wong E.S."/>
            <person name="Gemmell N.J."/>
            <person name="Buschiazzo E."/>
            <person name="Vargas Jentzsch I.M."/>
            <person name="Merkel A."/>
            <person name="Schmitz J."/>
            <person name="Zemann A."/>
            <person name="Churakov G."/>
            <person name="Kriegs J.O."/>
            <person name="Brosius J."/>
            <person name="Murchison E.P."/>
            <person name="Sachidanandam R."/>
            <person name="Smith C."/>
            <person name="Hannon G.J."/>
            <person name="Tsend-Ayush E."/>
            <person name="McMillan D."/>
            <person name="Attenborough R."/>
            <person name="Rens W."/>
            <person name="Ferguson-Smith M."/>
            <person name="Lefevre C.M."/>
            <person name="Sharp J.A."/>
            <person name="Nicholas K.R."/>
            <person name="Ray D.A."/>
            <person name="Kube M."/>
            <person name="Reinhardt R."/>
            <person name="Pringle T.H."/>
            <person name="Taylor J."/>
            <person name="Jones R.C."/>
            <person name="Nixon B."/>
            <person name="Dacheux J.L."/>
            <person name="Niwa H."/>
            <person name="Sekita Y."/>
            <person name="Huang X."/>
            <person name="Stark A."/>
            <person name="Kheradpour P."/>
            <person name="Kellis M."/>
            <person name="Flicek P."/>
            <person name="Chen Y."/>
            <person name="Webber C."/>
            <person name="Hardison R."/>
            <person name="Nelson J."/>
            <person name="Hallsworth-Pepin K."/>
            <person name="Delehaunty K."/>
            <person name="Markovic C."/>
            <person name="Minx P."/>
            <person name="Feng Y."/>
            <person name="Kremitzki C."/>
            <person name="Mitreva M."/>
            <person name="Glasscock J."/>
            <person name="Wylie T."/>
            <person name="Wohldmann P."/>
            <person name="Thiru P."/>
            <person name="Nhan M.N."/>
            <person name="Pohl C.S."/>
            <person name="Smith S.M."/>
            <person name="Hou S."/>
            <person name="Nefedov M."/>
            <person name="de Jong P.J."/>
            <person name="Renfree M.B."/>
            <person name="Mardis E.R."/>
            <person name="Wilson R.K."/>
        </authorList>
    </citation>
    <scope>NUCLEOTIDE SEQUENCE [LARGE SCALE GENOMIC DNA]</scope>
    <source>
        <strain evidence="12 13">Glennie</strain>
    </source>
</reference>
<dbReference type="SUPFAM" id="SSF81321">
    <property type="entry name" value="Family A G protein-coupled receptor-like"/>
    <property type="match status" value="1"/>
</dbReference>
<comment type="caution">
    <text evidence="10">Lacks conserved residue(s) required for the propagation of feature annotation.</text>
</comment>
<dbReference type="GO" id="GO:0005886">
    <property type="term" value="C:plasma membrane"/>
    <property type="evidence" value="ECO:0000318"/>
    <property type="project" value="GO_Central"/>
</dbReference>
<organism evidence="12 13">
    <name type="scientific">Ornithorhynchus anatinus</name>
    <name type="common">Duckbill platypus</name>
    <dbReference type="NCBI Taxonomy" id="9258"/>
    <lineage>
        <taxon>Eukaryota</taxon>
        <taxon>Metazoa</taxon>
        <taxon>Chordata</taxon>
        <taxon>Craniata</taxon>
        <taxon>Vertebrata</taxon>
        <taxon>Euteleostomi</taxon>
        <taxon>Mammalia</taxon>
        <taxon>Monotremata</taxon>
        <taxon>Ornithorhynchidae</taxon>
        <taxon>Ornithorhynchus</taxon>
    </lineage>
</organism>
<keyword evidence="7 10" id="KW-0472">Membrane</keyword>
<dbReference type="GO" id="GO:0050911">
    <property type="term" value="P:detection of chemical stimulus involved in sensory perception of smell"/>
    <property type="evidence" value="ECO:0000318"/>
    <property type="project" value="GO_Central"/>
</dbReference>
<dbReference type="PROSITE" id="PS50262">
    <property type="entry name" value="G_PROTEIN_RECEP_F1_2"/>
    <property type="match status" value="1"/>
</dbReference>
<dbReference type="Bgee" id="ENSOANG00000004875">
    <property type="expression patterns" value="Expressed in ovary"/>
</dbReference>
<feature type="domain" description="G-protein coupled receptors family 1 profile" evidence="11">
    <location>
        <begin position="42"/>
        <end position="291"/>
    </location>
</feature>
<feature type="transmembrane region" description="Helical" evidence="10">
    <location>
        <begin position="273"/>
        <end position="293"/>
    </location>
</feature>
<keyword evidence="2 10" id="KW-1003">Cell membrane</keyword>
<keyword evidence="4 9" id="KW-0812">Transmembrane</keyword>
<accession>F7FZV3</accession>
<evidence type="ECO:0000256" key="3">
    <source>
        <dbReference type="ARBA" id="ARBA00022606"/>
    </source>
</evidence>
<keyword evidence="5 10" id="KW-0552">Olfaction</keyword>
<feature type="transmembrane region" description="Helical" evidence="10">
    <location>
        <begin position="201"/>
        <end position="226"/>
    </location>
</feature>
<dbReference type="GO" id="GO:0004930">
    <property type="term" value="F:G protein-coupled receptor activity"/>
    <property type="evidence" value="ECO:0007669"/>
    <property type="project" value="UniProtKB-KW"/>
</dbReference>
<evidence type="ECO:0000256" key="7">
    <source>
        <dbReference type="ARBA" id="ARBA00023136"/>
    </source>
</evidence>
<dbReference type="InterPro" id="IPR000276">
    <property type="entry name" value="GPCR_Rhodpsn"/>
</dbReference>
<keyword evidence="13" id="KW-1185">Reference proteome</keyword>
<dbReference type="CDD" id="cd15421">
    <property type="entry name" value="7tmA_OR2T-like"/>
    <property type="match status" value="1"/>
</dbReference>
<dbReference type="AlphaFoldDB" id="F7FZV3"/>
<dbReference type="GO" id="GO:0004984">
    <property type="term" value="F:olfactory receptor activity"/>
    <property type="evidence" value="ECO:0000318"/>
    <property type="project" value="GO_Central"/>
</dbReference>
<keyword evidence="9" id="KW-0297">G-protein coupled receptor</keyword>
<reference evidence="12" key="3">
    <citation type="submission" date="2025-09" db="UniProtKB">
        <authorList>
            <consortium name="Ensembl"/>
        </authorList>
    </citation>
    <scope>IDENTIFICATION</scope>
    <source>
        <strain evidence="12">Glennie</strain>
    </source>
</reference>
<dbReference type="Proteomes" id="UP000002279">
    <property type="component" value="Chromosome X3"/>
</dbReference>
<dbReference type="PRINTS" id="PR00245">
    <property type="entry name" value="OLFACTORYR"/>
</dbReference>
<evidence type="ECO:0000256" key="6">
    <source>
        <dbReference type="ARBA" id="ARBA00022989"/>
    </source>
</evidence>
<evidence type="ECO:0000256" key="1">
    <source>
        <dbReference type="ARBA" id="ARBA00004651"/>
    </source>
</evidence>
<dbReference type="Ensembl" id="ENSOANT00000007726.2">
    <property type="protein sequence ID" value="ENSOANP00000007724.2"/>
    <property type="gene ID" value="ENSOANG00000004875.2"/>
</dbReference>
<dbReference type="PANTHER" id="PTHR26453">
    <property type="entry name" value="OLFACTORY RECEPTOR"/>
    <property type="match status" value="1"/>
</dbReference>
<comment type="similarity">
    <text evidence="9">Belongs to the G-protein coupled receptor 1 family.</text>
</comment>
<evidence type="ECO:0000256" key="4">
    <source>
        <dbReference type="ARBA" id="ARBA00022692"/>
    </source>
</evidence>
<evidence type="ECO:0000313" key="12">
    <source>
        <dbReference type="Ensembl" id="ENSOANP00000007724.2"/>
    </source>
</evidence>